<organism evidence="1 2">
    <name type="scientific">Pseudomonas pudica</name>
    <dbReference type="NCBI Taxonomy" id="272772"/>
    <lineage>
        <taxon>Bacteria</taxon>
        <taxon>Pseudomonadati</taxon>
        <taxon>Pseudomonadota</taxon>
        <taxon>Gammaproteobacteria</taxon>
        <taxon>Pseudomonadales</taxon>
        <taxon>Pseudomonadaceae</taxon>
        <taxon>Pseudomonas</taxon>
    </lineage>
</organism>
<accession>A0ABS0G972</accession>
<protein>
    <submittedName>
        <fullName evidence="1">Uncharacterized protein</fullName>
    </submittedName>
</protein>
<name>A0ABS0G972_9PSED</name>
<sequence length="89" mass="9547">LLNEALEARTDAFLQQVDKQFRDPLGRKVRAMVLSGAINIAAAGNRSQMIEVMLWTLESAESLQARLVQLREGAAGSVGALVRNVAIGA</sequence>
<evidence type="ECO:0000313" key="2">
    <source>
        <dbReference type="Proteomes" id="UP000639294"/>
    </source>
</evidence>
<dbReference type="Proteomes" id="UP000639294">
    <property type="component" value="Unassembled WGS sequence"/>
</dbReference>
<gene>
    <name evidence="1" type="ORF">IRZ77_26760</name>
</gene>
<feature type="non-terminal residue" evidence="1">
    <location>
        <position position="1"/>
    </location>
</feature>
<evidence type="ECO:0000313" key="1">
    <source>
        <dbReference type="EMBL" id="MBF8649161.1"/>
    </source>
</evidence>
<comment type="caution">
    <text evidence="1">The sequence shown here is derived from an EMBL/GenBank/DDBJ whole genome shotgun (WGS) entry which is preliminary data.</text>
</comment>
<keyword evidence="2" id="KW-1185">Reference proteome</keyword>
<reference evidence="1 2" key="1">
    <citation type="submission" date="2020-10" db="EMBL/GenBank/DDBJ databases">
        <title>Genome sequences of Pseudomonas isolates.</title>
        <authorList>
            <person name="Wessels L."/>
            <person name="Reich F."/>
            <person name="Hammerl J."/>
        </authorList>
    </citation>
    <scope>NUCLEOTIDE SEQUENCE [LARGE SCALE GENOMIC DNA]</scope>
    <source>
        <strain evidence="1 2">20-MO00628-0</strain>
    </source>
</reference>
<dbReference type="RefSeq" id="WP_196174647.1">
    <property type="nucleotide sequence ID" value="NZ_JADLJR010000129.1"/>
</dbReference>
<proteinExistence type="predicted"/>
<dbReference type="EMBL" id="JADLJS010000124">
    <property type="protein sequence ID" value="MBF8649161.1"/>
    <property type="molecule type" value="Genomic_DNA"/>
</dbReference>
<feature type="non-terminal residue" evidence="1">
    <location>
        <position position="89"/>
    </location>
</feature>